<gene>
    <name evidence="2" type="ORF">ACFS29_12790</name>
</gene>
<keyword evidence="3" id="KW-1185">Reference proteome</keyword>
<feature type="domain" description="GP-PDE" evidence="1">
    <location>
        <begin position="4"/>
        <end position="228"/>
    </location>
</feature>
<proteinExistence type="predicted"/>
<evidence type="ECO:0000313" key="2">
    <source>
        <dbReference type="EMBL" id="MFD2916524.1"/>
    </source>
</evidence>
<dbReference type="PROSITE" id="PS51704">
    <property type="entry name" value="GP_PDE"/>
    <property type="match status" value="1"/>
</dbReference>
<organism evidence="2 3">
    <name type="scientific">Psychroserpens luteus</name>
    <dbReference type="NCBI Taxonomy" id="1434066"/>
    <lineage>
        <taxon>Bacteria</taxon>
        <taxon>Pseudomonadati</taxon>
        <taxon>Bacteroidota</taxon>
        <taxon>Flavobacteriia</taxon>
        <taxon>Flavobacteriales</taxon>
        <taxon>Flavobacteriaceae</taxon>
        <taxon>Psychroserpens</taxon>
    </lineage>
</organism>
<dbReference type="PANTHER" id="PTHR46211">
    <property type="entry name" value="GLYCEROPHOSPHORYL DIESTER PHOSPHODIESTERASE"/>
    <property type="match status" value="1"/>
</dbReference>
<dbReference type="Proteomes" id="UP001597548">
    <property type="component" value="Unassembled WGS sequence"/>
</dbReference>
<accession>A0ABW5ZU47</accession>
<dbReference type="EMBL" id="JBHUOS010000010">
    <property type="protein sequence ID" value="MFD2916524.1"/>
    <property type="molecule type" value="Genomic_DNA"/>
</dbReference>
<dbReference type="PROSITE" id="PS50007">
    <property type="entry name" value="PIPLC_X_DOMAIN"/>
    <property type="match status" value="1"/>
</dbReference>
<reference evidence="3" key="1">
    <citation type="journal article" date="2019" name="Int. J. Syst. Evol. Microbiol.">
        <title>The Global Catalogue of Microorganisms (GCM) 10K type strain sequencing project: providing services to taxonomists for standard genome sequencing and annotation.</title>
        <authorList>
            <consortium name="The Broad Institute Genomics Platform"/>
            <consortium name="The Broad Institute Genome Sequencing Center for Infectious Disease"/>
            <person name="Wu L."/>
            <person name="Ma J."/>
        </authorList>
    </citation>
    <scope>NUCLEOTIDE SEQUENCE [LARGE SCALE GENOMIC DNA]</scope>
    <source>
        <strain evidence="3">KCTC 32514</strain>
    </source>
</reference>
<name>A0ABW5ZU47_9FLAO</name>
<dbReference type="InterPro" id="IPR030395">
    <property type="entry name" value="GP_PDE_dom"/>
</dbReference>
<comment type="caution">
    <text evidence="2">The sequence shown here is derived from an EMBL/GenBank/DDBJ whole genome shotgun (WGS) entry which is preliminary data.</text>
</comment>
<dbReference type="PANTHER" id="PTHR46211:SF14">
    <property type="entry name" value="GLYCEROPHOSPHODIESTER PHOSPHODIESTERASE"/>
    <property type="match status" value="1"/>
</dbReference>
<sequence>MQKRLKIGHRGAKNHVAENTIESIEKALEFGVDGIEIDVHKCASGELVVFHDFTLDRMTNASGEIGKYTLKELKSFKIENRFLIPTLQEVLDVIDKKCMLNIELKGKDTAAETCKIVSHYIENKGWTNDPFLISSFQEKQLEEVFKINKNLRLGVLTKANVADAMEFAKTINAYALHPNYTLLSKDNVKLAQKEGYKVMTWTVNDDESIKRMTSYGVDAIISDNPDRL</sequence>
<evidence type="ECO:0000313" key="3">
    <source>
        <dbReference type="Proteomes" id="UP001597548"/>
    </source>
</evidence>
<dbReference type="SUPFAM" id="SSF51695">
    <property type="entry name" value="PLC-like phosphodiesterases"/>
    <property type="match status" value="1"/>
</dbReference>
<evidence type="ECO:0000259" key="1">
    <source>
        <dbReference type="PROSITE" id="PS51704"/>
    </source>
</evidence>
<dbReference type="Pfam" id="PF03009">
    <property type="entry name" value="GDPD"/>
    <property type="match status" value="1"/>
</dbReference>
<protein>
    <submittedName>
        <fullName evidence="2">Glycerophosphodiester phosphodiesterase</fullName>
    </submittedName>
</protein>
<dbReference type="RefSeq" id="WP_194506611.1">
    <property type="nucleotide sequence ID" value="NZ_JADILU010000001.1"/>
</dbReference>
<dbReference type="Gene3D" id="3.20.20.190">
    <property type="entry name" value="Phosphatidylinositol (PI) phosphodiesterase"/>
    <property type="match status" value="1"/>
</dbReference>
<dbReference type="InterPro" id="IPR017946">
    <property type="entry name" value="PLC-like_Pdiesterase_TIM-brl"/>
</dbReference>